<dbReference type="InterPro" id="IPR007130">
    <property type="entry name" value="DAGAT"/>
</dbReference>
<accession>E2AH23</accession>
<protein>
    <submittedName>
        <fullName evidence="4">2-acylglycerol O-acyltransferase 2</fullName>
    </submittedName>
</protein>
<organism evidence="5">
    <name type="scientific">Camponotus floridanus</name>
    <name type="common">Florida carpenter ant</name>
    <dbReference type="NCBI Taxonomy" id="104421"/>
    <lineage>
        <taxon>Eukaryota</taxon>
        <taxon>Metazoa</taxon>
        <taxon>Ecdysozoa</taxon>
        <taxon>Arthropoda</taxon>
        <taxon>Hexapoda</taxon>
        <taxon>Insecta</taxon>
        <taxon>Pterygota</taxon>
        <taxon>Neoptera</taxon>
        <taxon>Endopterygota</taxon>
        <taxon>Hymenoptera</taxon>
        <taxon>Apocrita</taxon>
        <taxon>Aculeata</taxon>
        <taxon>Formicoidea</taxon>
        <taxon>Formicidae</taxon>
        <taxon>Formicinae</taxon>
        <taxon>Camponotus</taxon>
    </lineage>
</organism>
<reference evidence="4 5" key="1">
    <citation type="journal article" date="2010" name="Science">
        <title>Genomic comparison of the ants Camponotus floridanus and Harpegnathos saltator.</title>
        <authorList>
            <person name="Bonasio R."/>
            <person name="Zhang G."/>
            <person name="Ye C."/>
            <person name="Mutti N.S."/>
            <person name="Fang X."/>
            <person name="Qin N."/>
            <person name="Donahue G."/>
            <person name="Yang P."/>
            <person name="Li Q."/>
            <person name="Li C."/>
            <person name="Zhang P."/>
            <person name="Huang Z."/>
            <person name="Berger S.L."/>
            <person name="Reinberg D."/>
            <person name="Wang J."/>
            <person name="Liebig J."/>
        </authorList>
    </citation>
    <scope>NUCLEOTIDE SEQUENCE [LARGE SCALE GENOMIC DNA]</scope>
    <source>
        <strain evidence="5">C129</strain>
    </source>
</reference>
<evidence type="ECO:0000256" key="1">
    <source>
        <dbReference type="ARBA" id="ARBA00005420"/>
    </source>
</evidence>
<keyword evidence="3 4" id="KW-0012">Acyltransferase</keyword>
<comment type="similarity">
    <text evidence="1">Belongs to the diacylglycerol acyltransferase family.</text>
</comment>
<dbReference type="EMBL" id="GL439460">
    <property type="protein sequence ID" value="EFN67270.1"/>
    <property type="molecule type" value="Genomic_DNA"/>
</dbReference>
<proteinExistence type="inferred from homology"/>
<dbReference type="STRING" id="104421.E2AH23"/>
<keyword evidence="5" id="KW-1185">Reference proteome</keyword>
<dbReference type="GO" id="GO:0008374">
    <property type="term" value="F:O-acyltransferase activity"/>
    <property type="evidence" value="ECO:0007669"/>
    <property type="project" value="InterPro"/>
</dbReference>
<evidence type="ECO:0000313" key="4">
    <source>
        <dbReference type="EMBL" id="EFN67270.1"/>
    </source>
</evidence>
<name>E2AH23_CAMFO</name>
<evidence type="ECO:0000313" key="5">
    <source>
        <dbReference type="Proteomes" id="UP000000311"/>
    </source>
</evidence>
<dbReference type="InParanoid" id="E2AH23"/>
<evidence type="ECO:0000256" key="3">
    <source>
        <dbReference type="ARBA" id="ARBA00023315"/>
    </source>
</evidence>
<gene>
    <name evidence="4" type="ORF">EAG_05699</name>
</gene>
<dbReference type="OrthoDB" id="264532at2759"/>
<dbReference type="Pfam" id="PF03982">
    <property type="entry name" value="DAGAT"/>
    <property type="match status" value="1"/>
</dbReference>
<dbReference type="AlphaFoldDB" id="E2AH23"/>
<dbReference type="Proteomes" id="UP000000311">
    <property type="component" value="Unassembled WGS sequence"/>
</dbReference>
<keyword evidence="2 4" id="KW-0808">Transferase</keyword>
<evidence type="ECO:0000256" key="2">
    <source>
        <dbReference type="ARBA" id="ARBA00022679"/>
    </source>
</evidence>
<sequence length="70" mass="7907">MDLYNQVYSIEGSTLKCIQNYIRNVVGLAPVIFSGRGFFQYLFGLIPNRLPVVVDGNLLELSKIEKLTVE</sequence>